<dbReference type="PANTHER" id="PTHR47457:SF1">
    <property type="entry name" value="BTB DOMAIN-CONTAINING PROTEIN-RELATED"/>
    <property type="match status" value="1"/>
</dbReference>
<dbReference type="Gene3D" id="2.60.120.260">
    <property type="entry name" value="Galactose-binding domain-like"/>
    <property type="match status" value="1"/>
</dbReference>
<dbReference type="SUPFAM" id="SSF49785">
    <property type="entry name" value="Galactose-binding domain-like"/>
    <property type="match status" value="1"/>
</dbReference>
<feature type="coiled-coil region" evidence="1">
    <location>
        <begin position="8"/>
        <end position="49"/>
    </location>
</feature>
<evidence type="ECO:0000313" key="2">
    <source>
        <dbReference type="EMBL" id="CAD8962313.1"/>
    </source>
</evidence>
<gene>
    <name evidence="2" type="ORF">HAND00432_LOCUS15606</name>
</gene>
<evidence type="ECO:0008006" key="3">
    <source>
        <dbReference type="Google" id="ProtNLM"/>
    </source>
</evidence>
<keyword evidence="1" id="KW-0175">Coiled coil</keyword>
<dbReference type="InterPro" id="IPR001611">
    <property type="entry name" value="Leu-rich_rpt"/>
</dbReference>
<dbReference type="EMBL" id="HBFX01025595">
    <property type="protein sequence ID" value="CAD8962313.1"/>
    <property type="molecule type" value="Transcribed_RNA"/>
</dbReference>
<evidence type="ECO:0000256" key="1">
    <source>
        <dbReference type="SAM" id="Coils"/>
    </source>
</evidence>
<accession>A0A7S1E1F4</accession>
<dbReference type="InterPro" id="IPR032675">
    <property type="entry name" value="LRR_dom_sf"/>
</dbReference>
<dbReference type="SUPFAM" id="SSF52047">
    <property type="entry name" value="RNI-like"/>
    <property type="match status" value="1"/>
</dbReference>
<sequence>MARPAEKMAQLEAALEKKDQEVKVLQLTCRRLEDEIQQLRGKVDEGFESSDAKLETAKRSLEDRMNVIEGASWSGRLTSKFLTACERLKSTPDVGILFALTTGSKTISSDTINELQCVALSEILRTQDCRIEVVELAHSDLGVRSTVMLSQTLAMNANLRTINLASCNIGAAGALALWHYIKATKAPLEVVDIRDNNVGLGRVVEGMEQALLQKPSIRAVGFDFSRDALIEASRLVAEDPERYHLHSPSLLDVSGCNITDQDAPAVVSLLLRISVTSSINLCNNELTDYGADLLMTVLDANDCIEAIATAGNHCQAAILVRENDTRLNVWACLYPSHTVHFEYQTDFDDAGIMYFLGTHGRTRPYQNPCKSGQVLVSSSEGKVKQQYAAVVGRERQGCAIYYKQHTWFCIDFGSGRSVAPSAYTLRHGREDGTDALRNWELQGSTDGKAWTTIKTHEADPGLTGAWSTCTWLLDANPSVPKGYQMLRVRKTGLNSSGKEHMHLGGFEVYGDFFFE</sequence>
<organism evidence="2">
    <name type="scientific">Hemiselmis andersenii</name>
    <name type="common">Cryptophyte alga</name>
    <dbReference type="NCBI Taxonomy" id="464988"/>
    <lineage>
        <taxon>Eukaryota</taxon>
        <taxon>Cryptophyceae</taxon>
        <taxon>Cryptomonadales</taxon>
        <taxon>Hemiselmidaceae</taxon>
        <taxon>Hemiselmis</taxon>
    </lineage>
</organism>
<dbReference type="InterPro" id="IPR008979">
    <property type="entry name" value="Galactose-bd-like_sf"/>
</dbReference>
<dbReference type="Gene3D" id="3.80.10.10">
    <property type="entry name" value="Ribonuclease Inhibitor"/>
    <property type="match status" value="2"/>
</dbReference>
<protein>
    <recommendedName>
        <fullName evidence="3">F5/8 type C domain-containing protein</fullName>
    </recommendedName>
</protein>
<dbReference type="PANTHER" id="PTHR47457">
    <property type="entry name" value="OS05G0345500 PROTEIN"/>
    <property type="match status" value="1"/>
</dbReference>
<proteinExistence type="predicted"/>
<reference evidence="2" key="1">
    <citation type="submission" date="2021-01" db="EMBL/GenBank/DDBJ databases">
        <authorList>
            <person name="Corre E."/>
            <person name="Pelletier E."/>
            <person name="Niang G."/>
            <person name="Scheremetjew M."/>
            <person name="Finn R."/>
            <person name="Kale V."/>
            <person name="Holt S."/>
            <person name="Cochrane G."/>
            <person name="Meng A."/>
            <person name="Brown T."/>
            <person name="Cohen L."/>
        </authorList>
    </citation>
    <scope>NUCLEOTIDE SEQUENCE</scope>
    <source>
        <strain evidence="2">CCMP644</strain>
    </source>
</reference>
<dbReference type="Pfam" id="PF13516">
    <property type="entry name" value="LRR_6"/>
    <property type="match status" value="1"/>
</dbReference>
<dbReference type="AlphaFoldDB" id="A0A7S1E1F4"/>
<name>A0A7S1E1F4_HEMAN</name>